<gene>
    <name evidence="1" type="ORF">CLPU_22c00200</name>
</gene>
<dbReference type="EMBL" id="LGSS01000022">
    <property type="protein sequence ID" value="KNF07168.1"/>
    <property type="molecule type" value="Genomic_DNA"/>
</dbReference>
<keyword evidence="2" id="KW-1185">Reference proteome</keyword>
<protein>
    <recommendedName>
        <fullName evidence="3">Phage protein</fullName>
    </recommendedName>
</protein>
<sequence length="146" mass="16889">MVGDKLKLADIRDSVVNKLANKYSNINIYDEKQKQGIIQPCFFVQLLPITSTRSSFTYNNNVAMINIQYLNDSTDTLECLNKKDELEELFIDYLEVAGEKISILESESNIAFDSLGSILTYSITLDYYKKIKDYEERKTIKEVNFE</sequence>
<dbReference type="STRING" id="1503.CLPU_22c00200"/>
<name>A0A0L0W6M7_GOTPU</name>
<evidence type="ECO:0008006" key="3">
    <source>
        <dbReference type="Google" id="ProtNLM"/>
    </source>
</evidence>
<reference evidence="2" key="1">
    <citation type="submission" date="2015-07" db="EMBL/GenBank/DDBJ databases">
        <title>Draft genome sequence of the purine-degrading Gottschalkia purinilyticum DSM 1384 (formerly Clostridium purinilyticum).</title>
        <authorList>
            <person name="Poehlein A."/>
            <person name="Schiel-Bengelsdorf B."/>
            <person name="Bengelsdorf F.R."/>
            <person name="Daniel R."/>
            <person name="Duerre P."/>
        </authorList>
    </citation>
    <scope>NUCLEOTIDE SEQUENCE [LARGE SCALE GENOMIC DNA]</scope>
    <source>
        <strain evidence="2">DSM 1384</strain>
    </source>
</reference>
<comment type="caution">
    <text evidence="1">The sequence shown here is derived from an EMBL/GenBank/DDBJ whole genome shotgun (WGS) entry which is preliminary data.</text>
</comment>
<organism evidence="1 2">
    <name type="scientific">Gottschalkia purinilytica</name>
    <name type="common">Clostridium purinilyticum</name>
    <dbReference type="NCBI Taxonomy" id="1503"/>
    <lineage>
        <taxon>Bacteria</taxon>
        <taxon>Bacillati</taxon>
        <taxon>Bacillota</taxon>
        <taxon>Tissierellia</taxon>
        <taxon>Tissierellales</taxon>
        <taxon>Gottschalkiaceae</taxon>
        <taxon>Gottschalkia</taxon>
    </lineage>
</organism>
<dbReference type="Pfam" id="PF20765">
    <property type="entry name" value="Phage_tail_terminator_8"/>
    <property type="match status" value="1"/>
</dbReference>
<accession>A0A0L0W6M7</accession>
<evidence type="ECO:0000313" key="2">
    <source>
        <dbReference type="Proteomes" id="UP000037267"/>
    </source>
</evidence>
<evidence type="ECO:0000313" key="1">
    <source>
        <dbReference type="EMBL" id="KNF07168.1"/>
    </source>
</evidence>
<proteinExistence type="predicted"/>
<dbReference type="Proteomes" id="UP000037267">
    <property type="component" value="Unassembled WGS sequence"/>
</dbReference>
<dbReference type="AlphaFoldDB" id="A0A0L0W6M7"/>
<dbReference type="InterPro" id="IPR049254">
    <property type="entry name" value="Phage_tail_terminator"/>
</dbReference>